<gene>
    <name evidence="1" type="ORF">PYH69_06455</name>
</gene>
<name>A0AAX3W7M1_MAMLE</name>
<dbReference type="RefSeq" id="WP_282862892.1">
    <property type="nucleotide sequence ID" value="NZ_CP118848.1"/>
</dbReference>
<proteinExistence type="predicted"/>
<dbReference type="EMBL" id="CP118848">
    <property type="protein sequence ID" value="WHI61268.1"/>
    <property type="molecule type" value="Genomic_DNA"/>
</dbReference>
<sequence length="104" mass="11860">MFFVYIFVSAIALYCALRYGIRDALIEIEANKEDLVYYRKSADLLEEIGTIYSSTSKENTDTAKGIYNDSFDVFTSDKNSKDKFDILSENKKKILSLEVEQSGT</sequence>
<reference evidence="1" key="1">
    <citation type="journal article" date="2023" name="Antibiotics">
        <title>Prevalence and Molecular Characterization of Methicillin-Resistant Staphylococci (MRS) and Mammaliicocci (MRM) in Dromedary Camels from Algeria: First Detection of SCCmec-mecC Hybrid in Methicillin-Resistant Mammaliicoccus lentus.</title>
        <authorList>
            <person name="Belhout C."/>
            <person name="Boyen F."/>
            <person name="Vereecke N."/>
            <person name="Theuns S."/>
            <person name="Taibi N."/>
            <person name="Stegger M."/>
            <person name="de la Fe-Rodriguez P.Y."/>
            <person name="Bouayad L."/>
            <person name="Elgroud R."/>
            <person name="Butaye P."/>
        </authorList>
    </citation>
    <scope>NUCLEOTIDE SEQUENCE</scope>
    <source>
        <strain evidence="1">7048</strain>
    </source>
</reference>
<evidence type="ECO:0000313" key="1">
    <source>
        <dbReference type="EMBL" id="WHI61268.1"/>
    </source>
</evidence>
<organism evidence="1 2">
    <name type="scientific">Mammaliicoccus lentus</name>
    <name type="common">Staphylococcus lentus</name>
    <dbReference type="NCBI Taxonomy" id="42858"/>
    <lineage>
        <taxon>Bacteria</taxon>
        <taxon>Bacillati</taxon>
        <taxon>Bacillota</taxon>
        <taxon>Bacilli</taxon>
        <taxon>Bacillales</taxon>
        <taxon>Staphylococcaceae</taxon>
        <taxon>Mammaliicoccus</taxon>
    </lineage>
</organism>
<accession>A0AAX3W7M1</accession>
<evidence type="ECO:0000313" key="2">
    <source>
        <dbReference type="Proteomes" id="UP001223261"/>
    </source>
</evidence>
<dbReference type="AlphaFoldDB" id="A0AAX3W7M1"/>
<protein>
    <submittedName>
        <fullName evidence="1">Uncharacterized protein</fullName>
    </submittedName>
</protein>
<dbReference type="Proteomes" id="UP001223261">
    <property type="component" value="Chromosome"/>
</dbReference>